<gene>
    <name evidence="2" type="ORF">A2Y98_01195</name>
</gene>
<dbReference type="InterPro" id="IPR002931">
    <property type="entry name" value="Transglutaminase-like"/>
</dbReference>
<dbReference type="Gene3D" id="3.10.620.30">
    <property type="match status" value="1"/>
</dbReference>
<accession>A0A1G2F6X5</accession>
<dbReference type="Proteomes" id="UP000179099">
    <property type="component" value="Unassembled WGS sequence"/>
</dbReference>
<dbReference type="SUPFAM" id="SSF54001">
    <property type="entry name" value="Cysteine proteinases"/>
    <property type="match status" value="1"/>
</dbReference>
<feature type="domain" description="Transglutaminase-like" evidence="1">
    <location>
        <begin position="33"/>
        <end position="133"/>
    </location>
</feature>
<dbReference type="AlphaFoldDB" id="A0A1G2F6X5"/>
<evidence type="ECO:0000259" key="1">
    <source>
        <dbReference type="Pfam" id="PF01841"/>
    </source>
</evidence>
<protein>
    <recommendedName>
        <fullName evidence="1">Transglutaminase-like domain-containing protein</fullName>
    </recommendedName>
</protein>
<evidence type="ECO:0000313" key="3">
    <source>
        <dbReference type="Proteomes" id="UP000179099"/>
    </source>
</evidence>
<organism evidence="2 3">
    <name type="scientific">Candidatus Portnoybacteria bacterium RBG_19FT_COMBO_36_7</name>
    <dbReference type="NCBI Taxonomy" id="1801992"/>
    <lineage>
        <taxon>Bacteria</taxon>
        <taxon>Candidatus Portnoyibacteriota</taxon>
    </lineage>
</organism>
<dbReference type="InterPro" id="IPR038765">
    <property type="entry name" value="Papain-like_cys_pep_sf"/>
</dbReference>
<dbReference type="STRING" id="1801992.A2Y98_01195"/>
<comment type="caution">
    <text evidence="2">The sequence shown here is derived from an EMBL/GenBank/DDBJ whole genome shotgun (WGS) entry which is preliminary data.</text>
</comment>
<dbReference type="Pfam" id="PF01841">
    <property type="entry name" value="Transglut_core"/>
    <property type="match status" value="1"/>
</dbReference>
<proteinExistence type="predicted"/>
<sequence length="181" mass="21481">MNKQIKKYLKSGQQTEITPKIIEIASTFKNEGLELIFEMLQWVQKNIKDTDSVEFKKKFFRKRTADEIIKSKVTTGCTDYALVFIAFARVRKIPTVYVEAIRRKWLDIGDEKYIEGHIFAECFIDSKWYIVNPEEGAIQIAYHQFVIFDKGLDSWNIGIKKFNDLKNKFLKFKEEYRKKKS</sequence>
<name>A0A1G2F6X5_9BACT</name>
<dbReference type="EMBL" id="MHMW01000028">
    <property type="protein sequence ID" value="OGZ33532.1"/>
    <property type="molecule type" value="Genomic_DNA"/>
</dbReference>
<reference evidence="2 3" key="1">
    <citation type="journal article" date="2016" name="Nat. Commun.">
        <title>Thousands of microbial genomes shed light on interconnected biogeochemical processes in an aquifer system.</title>
        <authorList>
            <person name="Anantharaman K."/>
            <person name="Brown C.T."/>
            <person name="Hug L.A."/>
            <person name="Sharon I."/>
            <person name="Castelle C.J."/>
            <person name="Probst A.J."/>
            <person name="Thomas B.C."/>
            <person name="Singh A."/>
            <person name="Wilkins M.J."/>
            <person name="Karaoz U."/>
            <person name="Brodie E.L."/>
            <person name="Williams K.H."/>
            <person name="Hubbard S.S."/>
            <person name="Banfield J.F."/>
        </authorList>
    </citation>
    <scope>NUCLEOTIDE SEQUENCE [LARGE SCALE GENOMIC DNA]</scope>
</reference>
<evidence type="ECO:0000313" key="2">
    <source>
        <dbReference type="EMBL" id="OGZ33532.1"/>
    </source>
</evidence>